<sequence>MKNAKRFSWSEYFGNADKVNQTHNGTALYDTTSPKNYYVFICIFENCTENGAIHIERSNDLYVLLEESVFNRCKSTSGSGGGSVYFYGYLAGHIVQQRNCYFKSIDTSFCNAFFHKVPPTNTNENYVFEISVSDCGESESEGSYTFYMAFGDVQIKNNNITYNKCNSGSSIVSDL</sequence>
<accession>A2E576</accession>
<dbReference type="KEGG" id="tva:4770118"/>
<organism evidence="1 2">
    <name type="scientific">Trichomonas vaginalis (strain ATCC PRA-98 / G3)</name>
    <dbReference type="NCBI Taxonomy" id="412133"/>
    <lineage>
        <taxon>Eukaryota</taxon>
        <taxon>Metamonada</taxon>
        <taxon>Parabasalia</taxon>
        <taxon>Trichomonadida</taxon>
        <taxon>Trichomonadidae</taxon>
        <taxon>Trichomonas</taxon>
    </lineage>
</organism>
<dbReference type="VEuPathDB" id="TrichDB:TVAG_003620"/>
<dbReference type="Proteomes" id="UP000001542">
    <property type="component" value="Unassembled WGS sequence"/>
</dbReference>
<reference evidence="1" key="1">
    <citation type="submission" date="2006-10" db="EMBL/GenBank/DDBJ databases">
        <authorList>
            <person name="Amadeo P."/>
            <person name="Zhao Q."/>
            <person name="Wortman J."/>
            <person name="Fraser-Liggett C."/>
            <person name="Carlton J."/>
        </authorList>
    </citation>
    <scope>NUCLEOTIDE SEQUENCE</scope>
    <source>
        <strain evidence="1">G3</strain>
    </source>
</reference>
<dbReference type="InParanoid" id="A2E576"/>
<dbReference type="VEuPathDB" id="TrichDB:TVAGG3_0475630"/>
<dbReference type="AlphaFoldDB" id="A2E576"/>
<dbReference type="RefSeq" id="XP_001324379.1">
    <property type="nucleotide sequence ID" value="XM_001324344.1"/>
</dbReference>
<keyword evidence="2" id="KW-1185">Reference proteome</keyword>
<gene>
    <name evidence="1" type="ORF">TVAG_003620</name>
</gene>
<proteinExistence type="predicted"/>
<reference evidence="1" key="2">
    <citation type="journal article" date="2007" name="Science">
        <title>Draft genome sequence of the sexually transmitted pathogen Trichomonas vaginalis.</title>
        <authorList>
            <person name="Carlton J.M."/>
            <person name="Hirt R.P."/>
            <person name="Silva J.C."/>
            <person name="Delcher A.L."/>
            <person name="Schatz M."/>
            <person name="Zhao Q."/>
            <person name="Wortman J.R."/>
            <person name="Bidwell S.L."/>
            <person name="Alsmark U.C.M."/>
            <person name="Besteiro S."/>
            <person name="Sicheritz-Ponten T."/>
            <person name="Noel C.J."/>
            <person name="Dacks J.B."/>
            <person name="Foster P.G."/>
            <person name="Simillion C."/>
            <person name="Van de Peer Y."/>
            <person name="Miranda-Saavedra D."/>
            <person name="Barton G.J."/>
            <person name="Westrop G.D."/>
            <person name="Mueller S."/>
            <person name="Dessi D."/>
            <person name="Fiori P.L."/>
            <person name="Ren Q."/>
            <person name="Paulsen I."/>
            <person name="Zhang H."/>
            <person name="Bastida-Corcuera F.D."/>
            <person name="Simoes-Barbosa A."/>
            <person name="Brown M.T."/>
            <person name="Hayes R.D."/>
            <person name="Mukherjee M."/>
            <person name="Okumura C.Y."/>
            <person name="Schneider R."/>
            <person name="Smith A.J."/>
            <person name="Vanacova S."/>
            <person name="Villalvazo M."/>
            <person name="Haas B.J."/>
            <person name="Pertea M."/>
            <person name="Feldblyum T.V."/>
            <person name="Utterback T.R."/>
            <person name="Shu C.L."/>
            <person name="Osoegawa K."/>
            <person name="de Jong P.J."/>
            <person name="Hrdy I."/>
            <person name="Horvathova L."/>
            <person name="Zubacova Z."/>
            <person name="Dolezal P."/>
            <person name="Malik S.B."/>
            <person name="Logsdon J.M. Jr."/>
            <person name="Henze K."/>
            <person name="Gupta A."/>
            <person name="Wang C.C."/>
            <person name="Dunne R.L."/>
            <person name="Upcroft J.A."/>
            <person name="Upcroft P."/>
            <person name="White O."/>
            <person name="Salzberg S.L."/>
            <person name="Tang P."/>
            <person name="Chiu C.-H."/>
            <person name="Lee Y.-S."/>
            <person name="Embley T.M."/>
            <person name="Coombs G.H."/>
            <person name="Mottram J.C."/>
            <person name="Tachezy J."/>
            <person name="Fraser-Liggett C.M."/>
            <person name="Johnson P.J."/>
        </authorList>
    </citation>
    <scope>NUCLEOTIDE SEQUENCE [LARGE SCALE GENOMIC DNA]</scope>
    <source>
        <strain evidence="1">G3</strain>
    </source>
</reference>
<evidence type="ECO:0000313" key="1">
    <source>
        <dbReference type="EMBL" id="EAY12156.1"/>
    </source>
</evidence>
<dbReference type="EMBL" id="DS113306">
    <property type="protein sequence ID" value="EAY12156.1"/>
    <property type="molecule type" value="Genomic_DNA"/>
</dbReference>
<evidence type="ECO:0000313" key="2">
    <source>
        <dbReference type="Proteomes" id="UP000001542"/>
    </source>
</evidence>
<protein>
    <submittedName>
        <fullName evidence="1">Uncharacterized protein</fullName>
    </submittedName>
</protein>
<name>A2E576_TRIV3</name>